<dbReference type="GO" id="GO:0046872">
    <property type="term" value="F:metal ion binding"/>
    <property type="evidence" value="ECO:0007669"/>
    <property type="project" value="UniProtKB-KW"/>
</dbReference>
<name>A0A0F7RS24_9BASI</name>
<keyword evidence="6" id="KW-0255">Endonuclease</keyword>
<sequence length="167" mass="19256">MRSFDEYDIRPITYRKYIFVYCDGSCFHNGKPWARAGYGVFFPDPELEHLTGAERLDGDPQTNNRAKIMALIRSAVLAPKDGRQVVIFSDSQYAMNCVGQWLDKWRCNGWRNAKGRVVANQDLIERLDDALSEHCRRPVLQYIESHAYNQGNDIADQLAKEACDKDY</sequence>
<dbReference type="OrthoDB" id="245563at2759"/>
<evidence type="ECO:0000256" key="1">
    <source>
        <dbReference type="ARBA" id="ARBA00000077"/>
    </source>
</evidence>
<evidence type="ECO:0000256" key="6">
    <source>
        <dbReference type="ARBA" id="ARBA00022759"/>
    </source>
</evidence>
<dbReference type="Gene3D" id="3.30.420.10">
    <property type="entry name" value="Ribonuclease H-like superfamily/Ribonuclease H"/>
    <property type="match status" value="1"/>
</dbReference>
<evidence type="ECO:0000313" key="9">
    <source>
        <dbReference type="EMBL" id="CDR98725.1"/>
    </source>
</evidence>
<keyword evidence="7" id="KW-0378">Hydrolase</keyword>
<dbReference type="AlphaFoldDB" id="A0A0F7RS24"/>
<proteinExistence type="inferred from homology"/>
<comment type="catalytic activity">
    <reaction evidence="1">
        <text>Endonucleolytic cleavage to 5'-phosphomonoester.</text>
        <dbReference type="EC" id="3.1.26.4"/>
    </reaction>
</comment>
<reference evidence="9" key="2">
    <citation type="submission" date="2014-06" db="EMBL/GenBank/DDBJ databases">
        <authorList>
            <person name="Berkman J.Paul."/>
        </authorList>
    </citation>
    <scope>NUCLEOTIDE SEQUENCE [LARGE SCALE GENOMIC DNA]</scope>
</reference>
<accession>A0A0F7RS24</accession>
<dbReference type="InterPro" id="IPR012337">
    <property type="entry name" value="RNaseH-like_sf"/>
</dbReference>
<dbReference type="STRING" id="49012.A0A0F7RS24"/>
<keyword evidence="4" id="KW-0540">Nuclease</keyword>
<dbReference type="EC" id="3.1.26.4" evidence="3"/>
<reference evidence="11" key="1">
    <citation type="submission" date="2014-06" db="EMBL/GenBank/DDBJ databases">
        <authorList>
            <person name="Berkman P.J."/>
        </authorList>
    </citation>
    <scope>NUCLEOTIDE SEQUENCE [LARGE SCALE GENOMIC DNA]</scope>
</reference>
<organism evidence="9 11">
    <name type="scientific">Sporisorium scitamineum</name>
    <dbReference type="NCBI Taxonomy" id="49012"/>
    <lineage>
        <taxon>Eukaryota</taxon>
        <taxon>Fungi</taxon>
        <taxon>Dikarya</taxon>
        <taxon>Basidiomycota</taxon>
        <taxon>Ustilaginomycotina</taxon>
        <taxon>Ustilaginomycetes</taxon>
        <taxon>Ustilaginales</taxon>
        <taxon>Ustilaginaceae</taxon>
        <taxon>Sporisorium</taxon>
    </lineage>
</organism>
<protein>
    <recommendedName>
        <fullName evidence="3">ribonuclease H</fullName>
        <ecNumber evidence="3">3.1.26.4</ecNumber>
    </recommendedName>
</protein>
<comment type="similarity">
    <text evidence="2">Belongs to the RNase H family.</text>
</comment>
<evidence type="ECO:0000259" key="8">
    <source>
        <dbReference type="PROSITE" id="PS50879"/>
    </source>
</evidence>
<keyword evidence="5" id="KW-0479">Metal-binding</keyword>
<reference evidence="10" key="3">
    <citation type="submission" date="2014-06" db="EMBL/GenBank/DDBJ databases">
        <authorList>
            <person name="Ju J."/>
            <person name="Zhang J."/>
        </authorList>
    </citation>
    <scope>NUCLEOTIDE SEQUENCE</scope>
    <source>
        <strain evidence="10">SscI8</strain>
    </source>
</reference>
<evidence type="ECO:0000256" key="2">
    <source>
        <dbReference type="ARBA" id="ARBA00005300"/>
    </source>
</evidence>
<dbReference type="Pfam" id="PF00075">
    <property type="entry name" value="RNase_H"/>
    <property type="match status" value="1"/>
</dbReference>
<dbReference type="PANTHER" id="PTHR10642:SF26">
    <property type="entry name" value="RIBONUCLEASE H1"/>
    <property type="match status" value="1"/>
</dbReference>
<dbReference type="GO" id="GO:0004523">
    <property type="term" value="F:RNA-DNA hybrid ribonuclease activity"/>
    <property type="evidence" value="ECO:0007669"/>
    <property type="project" value="UniProtKB-EC"/>
</dbReference>
<keyword evidence="11" id="KW-1185">Reference proteome</keyword>
<evidence type="ECO:0000313" key="10">
    <source>
        <dbReference type="EMBL" id="CDU25805.1"/>
    </source>
</evidence>
<evidence type="ECO:0000256" key="5">
    <source>
        <dbReference type="ARBA" id="ARBA00022723"/>
    </source>
</evidence>
<evidence type="ECO:0000313" key="11">
    <source>
        <dbReference type="Proteomes" id="UP000242770"/>
    </source>
</evidence>
<dbReference type="Proteomes" id="UP000242770">
    <property type="component" value="Unassembled WGS sequence"/>
</dbReference>
<dbReference type="GO" id="GO:0003676">
    <property type="term" value="F:nucleic acid binding"/>
    <property type="evidence" value="ECO:0007669"/>
    <property type="project" value="InterPro"/>
</dbReference>
<dbReference type="InterPro" id="IPR002156">
    <property type="entry name" value="RNaseH_domain"/>
</dbReference>
<evidence type="ECO:0000256" key="3">
    <source>
        <dbReference type="ARBA" id="ARBA00012180"/>
    </source>
</evidence>
<dbReference type="PANTHER" id="PTHR10642">
    <property type="entry name" value="RIBONUCLEASE H1"/>
    <property type="match status" value="1"/>
</dbReference>
<dbReference type="PROSITE" id="PS50879">
    <property type="entry name" value="RNASE_H_1"/>
    <property type="match status" value="1"/>
</dbReference>
<feature type="domain" description="RNase H type-1" evidence="8">
    <location>
        <begin position="14"/>
        <end position="164"/>
    </location>
</feature>
<dbReference type="GO" id="GO:0043137">
    <property type="term" value="P:DNA replication, removal of RNA primer"/>
    <property type="evidence" value="ECO:0007669"/>
    <property type="project" value="TreeGrafter"/>
</dbReference>
<evidence type="ECO:0000256" key="4">
    <source>
        <dbReference type="ARBA" id="ARBA00022722"/>
    </source>
</evidence>
<dbReference type="EMBL" id="LK056691">
    <property type="protein sequence ID" value="CDU25805.1"/>
    <property type="molecule type" value="Genomic_DNA"/>
</dbReference>
<dbReference type="CDD" id="cd09280">
    <property type="entry name" value="RNase_HI_eukaryote_like"/>
    <property type="match status" value="1"/>
</dbReference>
<dbReference type="InterPro" id="IPR050092">
    <property type="entry name" value="RNase_H"/>
</dbReference>
<dbReference type="EMBL" id="CCFA01000281">
    <property type="protein sequence ID" value="CDR98725.1"/>
    <property type="molecule type" value="Genomic_DNA"/>
</dbReference>
<evidence type="ECO:0000256" key="7">
    <source>
        <dbReference type="ARBA" id="ARBA00022801"/>
    </source>
</evidence>
<dbReference type="SUPFAM" id="SSF53098">
    <property type="entry name" value="Ribonuclease H-like"/>
    <property type="match status" value="1"/>
</dbReference>
<dbReference type="InterPro" id="IPR036397">
    <property type="entry name" value="RNaseH_sf"/>
</dbReference>
<gene>
    <name evidence="9" type="primary">SSCI05280.1</name>
    <name evidence="10" type="ORF">SPSC_05976</name>
</gene>